<protein>
    <submittedName>
        <fullName evidence="2">2OG-Fe(II) oxygenase</fullName>
    </submittedName>
</protein>
<dbReference type="InterPro" id="IPR044862">
    <property type="entry name" value="Pro_4_hyd_alph_FE2OG_OXY"/>
</dbReference>
<name>A0A9W7NJJ3_9PROT</name>
<gene>
    <name evidence="2" type="ORF">DS843_13720</name>
</gene>
<reference evidence="2 3" key="1">
    <citation type="submission" date="2018-07" db="EMBL/GenBank/DDBJ databases">
        <title>Genome sequence of Azospirillum sp. ATCC 49961.</title>
        <authorList>
            <person name="Sant'Anna F.H."/>
            <person name="Baldani J.I."/>
            <person name="Zilli J.E."/>
            <person name="Reis V.M."/>
            <person name="Hartmann A."/>
            <person name="Cruz L."/>
            <person name="de Souza E.M."/>
            <person name="de Oliveira Pedrosa F."/>
            <person name="Passaglia L.M.P."/>
        </authorList>
    </citation>
    <scope>NUCLEOTIDE SEQUENCE [LARGE SCALE GENOMIC DNA]</scope>
    <source>
        <strain evidence="2 3">ATCC 49961</strain>
    </source>
</reference>
<dbReference type="AlphaFoldDB" id="A0A9W7NJJ3"/>
<dbReference type="Pfam" id="PF13640">
    <property type="entry name" value="2OG-FeII_Oxy_3"/>
    <property type="match status" value="1"/>
</dbReference>
<proteinExistence type="predicted"/>
<sequence>MPPSMPPSMLDLDRFRATPLQNDPFDFLCVPGFVKRDHLEALHRDYPKVDKPGSIPLGVFPQGPAFDSLIAELRGEAVCRAFSEKFGLDLSRYPTMFTARGMCRATDGKIHPDSASKIVTVLIYMNPPWEASGGRLRVLRSPDLEDYAVEVPPDEGTLLCFRRCDTSWHGHHSFEGRRRAVQMNWVRNSVYIWHEQWRHRVGAWVKNRVGARPGRSLGGLG</sequence>
<evidence type="ECO:0000259" key="1">
    <source>
        <dbReference type="Pfam" id="PF13640"/>
    </source>
</evidence>
<dbReference type="Proteomes" id="UP000480854">
    <property type="component" value="Unassembled WGS sequence"/>
</dbReference>
<evidence type="ECO:0000313" key="2">
    <source>
        <dbReference type="EMBL" id="KAA0680455.1"/>
    </source>
</evidence>
<organism evidence="2 3">
    <name type="scientific">Roseomonas genomospecies 6</name>
    <dbReference type="NCBI Taxonomy" id="214106"/>
    <lineage>
        <taxon>Bacteria</taxon>
        <taxon>Pseudomonadati</taxon>
        <taxon>Pseudomonadota</taxon>
        <taxon>Alphaproteobacteria</taxon>
        <taxon>Acetobacterales</taxon>
        <taxon>Roseomonadaceae</taxon>
        <taxon>Roseomonas</taxon>
    </lineage>
</organism>
<dbReference type="EMBL" id="QOKW01000009">
    <property type="protein sequence ID" value="KAA0680455.1"/>
    <property type="molecule type" value="Genomic_DNA"/>
</dbReference>
<keyword evidence="3" id="KW-1185">Reference proteome</keyword>
<evidence type="ECO:0000313" key="3">
    <source>
        <dbReference type="Proteomes" id="UP000480854"/>
    </source>
</evidence>
<accession>A0A9W7NJJ3</accession>
<dbReference type="OrthoDB" id="8578235at2"/>
<comment type="caution">
    <text evidence="2">The sequence shown here is derived from an EMBL/GenBank/DDBJ whole genome shotgun (WGS) entry which is preliminary data.</text>
</comment>
<dbReference type="Gene3D" id="2.60.120.620">
    <property type="entry name" value="q2cbj1_9rhob like domain"/>
    <property type="match status" value="1"/>
</dbReference>
<feature type="domain" description="Prolyl 4-hydroxylase alpha subunit Fe(2+) 2OG dioxygenase" evidence="1">
    <location>
        <begin position="111"/>
        <end position="187"/>
    </location>
</feature>